<proteinExistence type="predicted"/>
<gene>
    <name evidence="2" type="ORF">EVAR_25982_1</name>
</gene>
<reference evidence="2 3" key="1">
    <citation type="journal article" date="2019" name="Commun. Biol.">
        <title>The bagworm genome reveals a unique fibroin gene that provides high tensile strength.</title>
        <authorList>
            <person name="Kono N."/>
            <person name="Nakamura H."/>
            <person name="Ohtoshi R."/>
            <person name="Tomita M."/>
            <person name="Numata K."/>
            <person name="Arakawa K."/>
        </authorList>
    </citation>
    <scope>NUCLEOTIDE SEQUENCE [LARGE SCALE GENOMIC DNA]</scope>
</reference>
<feature type="compositionally biased region" description="Basic and acidic residues" evidence="1">
    <location>
        <begin position="95"/>
        <end position="115"/>
    </location>
</feature>
<accession>A0A4C1V1G7</accession>
<sequence>MSLIARAHTAFLRSRVKIDHSLKSFSRKHRSERATPLCTTRTALHKRPGTRTIRPAVPVINSSAELRAPRLKRIWQPRRGTRPRRCPDACVTPRRRLDTSTESRKMGDRDSYFHS</sequence>
<evidence type="ECO:0000313" key="2">
    <source>
        <dbReference type="EMBL" id="GBP32621.1"/>
    </source>
</evidence>
<dbReference type="Proteomes" id="UP000299102">
    <property type="component" value="Unassembled WGS sequence"/>
</dbReference>
<evidence type="ECO:0000313" key="3">
    <source>
        <dbReference type="Proteomes" id="UP000299102"/>
    </source>
</evidence>
<protein>
    <submittedName>
        <fullName evidence="2">Uncharacterized protein</fullName>
    </submittedName>
</protein>
<keyword evidence="3" id="KW-1185">Reference proteome</keyword>
<organism evidence="2 3">
    <name type="scientific">Eumeta variegata</name>
    <name type="common">Bagworm moth</name>
    <name type="synonym">Eumeta japonica</name>
    <dbReference type="NCBI Taxonomy" id="151549"/>
    <lineage>
        <taxon>Eukaryota</taxon>
        <taxon>Metazoa</taxon>
        <taxon>Ecdysozoa</taxon>
        <taxon>Arthropoda</taxon>
        <taxon>Hexapoda</taxon>
        <taxon>Insecta</taxon>
        <taxon>Pterygota</taxon>
        <taxon>Neoptera</taxon>
        <taxon>Endopterygota</taxon>
        <taxon>Lepidoptera</taxon>
        <taxon>Glossata</taxon>
        <taxon>Ditrysia</taxon>
        <taxon>Tineoidea</taxon>
        <taxon>Psychidae</taxon>
        <taxon>Oiketicinae</taxon>
        <taxon>Eumeta</taxon>
    </lineage>
</organism>
<dbReference type="EMBL" id="BGZK01000262">
    <property type="protein sequence ID" value="GBP32621.1"/>
    <property type="molecule type" value="Genomic_DNA"/>
</dbReference>
<comment type="caution">
    <text evidence="2">The sequence shown here is derived from an EMBL/GenBank/DDBJ whole genome shotgun (WGS) entry which is preliminary data.</text>
</comment>
<evidence type="ECO:0000256" key="1">
    <source>
        <dbReference type="SAM" id="MobiDB-lite"/>
    </source>
</evidence>
<name>A0A4C1V1G7_EUMVA</name>
<feature type="region of interest" description="Disordered" evidence="1">
    <location>
        <begin position="77"/>
        <end position="115"/>
    </location>
</feature>
<dbReference type="AlphaFoldDB" id="A0A4C1V1G7"/>